<feature type="transmembrane region" description="Helical" evidence="13">
    <location>
        <begin position="352"/>
        <end position="374"/>
    </location>
</feature>
<comment type="subcellular location">
    <subcellularLocation>
        <location evidence="2">Cell membrane</location>
        <topology evidence="2">Multi-pass membrane protein</topology>
    </subcellularLocation>
</comment>
<dbReference type="NCBIfam" id="TIGR00797">
    <property type="entry name" value="matE"/>
    <property type="match status" value="1"/>
</dbReference>
<proteinExistence type="inferred from homology"/>
<dbReference type="Pfam" id="PF01554">
    <property type="entry name" value="MatE"/>
    <property type="match status" value="2"/>
</dbReference>
<feature type="transmembrane region" description="Helical" evidence="13">
    <location>
        <begin position="52"/>
        <end position="74"/>
    </location>
</feature>
<protein>
    <recommendedName>
        <fullName evidence="4">Probable multidrug resistance protein NorM</fullName>
    </recommendedName>
    <alternativeName>
        <fullName evidence="12">Multidrug-efflux transporter</fullName>
    </alternativeName>
</protein>
<comment type="caution">
    <text evidence="14">The sequence shown here is derived from an EMBL/GenBank/DDBJ whole genome shotgun (WGS) entry which is preliminary data.</text>
</comment>
<keyword evidence="11 13" id="KW-0472">Membrane</keyword>
<evidence type="ECO:0000313" key="15">
    <source>
        <dbReference type="Proteomes" id="UP000823982"/>
    </source>
</evidence>
<keyword evidence="5" id="KW-0813">Transport</keyword>
<dbReference type="InterPro" id="IPR050222">
    <property type="entry name" value="MATE_MdtK"/>
</dbReference>
<evidence type="ECO:0000256" key="11">
    <source>
        <dbReference type="ARBA" id="ARBA00023136"/>
    </source>
</evidence>
<dbReference type="PANTHER" id="PTHR43298">
    <property type="entry name" value="MULTIDRUG RESISTANCE PROTEIN NORM-RELATED"/>
    <property type="match status" value="1"/>
</dbReference>
<dbReference type="CDD" id="cd13138">
    <property type="entry name" value="MATE_yoeA_like"/>
    <property type="match status" value="1"/>
</dbReference>
<dbReference type="GO" id="GO:0042910">
    <property type="term" value="F:xenobiotic transmembrane transporter activity"/>
    <property type="evidence" value="ECO:0007669"/>
    <property type="project" value="InterPro"/>
</dbReference>
<reference evidence="14" key="1">
    <citation type="submission" date="2020-10" db="EMBL/GenBank/DDBJ databases">
        <authorList>
            <person name="Gilroy R."/>
        </authorList>
    </citation>
    <scope>NUCLEOTIDE SEQUENCE</scope>
    <source>
        <strain evidence="14">CHK157-1446</strain>
    </source>
</reference>
<feature type="transmembrane region" description="Helical" evidence="13">
    <location>
        <begin position="423"/>
        <end position="447"/>
    </location>
</feature>
<feature type="transmembrane region" description="Helical" evidence="13">
    <location>
        <begin position="190"/>
        <end position="211"/>
    </location>
</feature>
<evidence type="ECO:0000256" key="12">
    <source>
        <dbReference type="ARBA" id="ARBA00031636"/>
    </source>
</evidence>
<dbReference type="GO" id="GO:0006811">
    <property type="term" value="P:monoatomic ion transport"/>
    <property type="evidence" value="ECO:0007669"/>
    <property type="project" value="UniProtKB-KW"/>
</dbReference>
<dbReference type="Proteomes" id="UP000823982">
    <property type="component" value="Unassembled WGS sequence"/>
</dbReference>
<dbReference type="GO" id="GO:0005886">
    <property type="term" value="C:plasma membrane"/>
    <property type="evidence" value="ECO:0007669"/>
    <property type="project" value="UniProtKB-SubCell"/>
</dbReference>
<feature type="transmembrane region" description="Helical" evidence="13">
    <location>
        <begin position="261"/>
        <end position="281"/>
    </location>
</feature>
<keyword evidence="6" id="KW-0050">Antiport</keyword>
<evidence type="ECO:0000256" key="5">
    <source>
        <dbReference type="ARBA" id="ARBA00022448"/>
    </source>
</evidence>
<comment type="function">
    <text evidence="1">Multidrug efflux pump.</text>
</comment>
<feature type="transmembrane region" description="Helical" evidence="13">
    <location>
        <begin position="163"/>
        <end position="184"/>
    </location>
</feature>
<evidence type="ECO:0000256" key="13">
    <source>
        <dbReference type="SAM" id="Phobius"/>
    </source>
</evidence>
<comment type="similarity">
    <text evidence="3">Belongs to the multi antimicrobial extrusion (MATE) (TC 2.A.66.1) family.</text>
</comment>
<dbReference type="AlphaFoldDB" id="A0A9D1EQ72"/>
<evidence type="ECO:0000256" key="2">
    <source>
        <dbReference type="ARBA" id="ARBA00004651"/>
    </source>
</evidence>
<sequence length="458" mass="49378">MDMTSGPLFMKIVRFTIPLMLMGTLQLLYNAADIIVVGNWGSENSLAAVSSTGSLINLIVNVFMGLSVGTSVAVAQHFGAGRMKDVSDAVHTSIALAVICGIVVGIFGFFSAKGILRLMDSPENVIDLSALYVKIYFIGMPANMIYNFGAAILRAIGDNKRPLYYLTVSGIVNIILNLVLVIVFHLDVAGVAIATIVSQVISAVLILICLIRTDGPIKLHIKKIRIHREKLVHILTVGLPAGIQGSIFSISNVVIQSSVNAFGSAAMAGSGAGANIEGFVYQAMNSVYQAAITFTGQNFGAKQYRRIKKIAFECMGLVTIVGLAAGLLAKLLDEQLLGFYTDVDLEIKYGVTRMSVILLTYFLDGMMDVMVGMLRGIGHSILPTITTIAFVCGFRIIWIYTYYAQYKEACGGDPEKSLTVLFLSYPISWIMATLCHIIGFIVIYGGICKKAKAAGEYK</sequence>
<evidence type="ECO:0000256" key="3">
    <source>
        <dbReference type="ARBA" id="ARBA00010199"/>
    </source>
</evidence>
<evidence type="ECO:0000256" key="8">
    <source>
        <dbReference type="ARBA" id="ARBA00022692"/>
    </source>
</evidence>
<keyword evidence="8 13" id="KW-0812">Transmembrane</keyword>
<evidence type="ECO:0000256" key="1">
    <source>
        <dbReference type="ARBA" id="ARBA00003408"/>
    </source>
</evidence>
<gene>
    <name evidence="14" type="ORF">IAD01_07650</name>
</gene>
<evidence type="ECO:0000313" key="14">
    <source>
        <dbReference type="EMBL" id="HIS25254.1"/>
    </source>
</evidence>
<feature type="transmembrane region" description="Helical" evidence="13">
    <location>
        <begin position="94"/>
        <end position="115"/>
    </location>
</feature>
<evidence type="ECO:0000256" key="7">
    <source>
        <dbReference type="ARBA" id="ARBA00022475"/>
    </source>
</evidence>
<name>A0A9D1EQ72_9FIRM</name>
<feature type="transmembrane region" description="Helical" evidence="13">
    <location>
        <begin position="310"/>
        <end position="332"/>
    </location>
</feature>
<accession>A0A9D1EQ72</accession>
<dbReference type="PIRSF" id="PIRSF006603">
    <property type="entry name" value="DinF"/>
    <property type="match status" value="1"/>
</dbReference>
<reference evidence="14" key="2">
    <citation type="journal article" date="2021" name="PeerJ">
        <title>Extensive microbial diversity within the chicken gut microbiome revealed by metagenomics and culture.</title>
        <authorList>
            <person name="Gilroy R."/>
            <person name="Ravi A."/>
            <person name="Getino M."/>
            <person name="Pursley I."/>
            <person name="Horton D.L."/>
            <person name="Alikhan N.F."/>
            <person name="Baker D."/>
            <person name="Gharbi K."/>
            <person name="Hall N."/>
            <person name="Watson M."/>
            <person name="Adriaenssens E.M."/>
            <person name="Foster-Nyarko E."/>
            <person name="Jarju S."/>
            <person name="Secka A."/>
            <person name="Antonio M."/>
            <person name="Oren A."/>
            <person name="Chaudhuri R.R."/>
            <person name="La Ragione R."/>
            <person name="Hildebrand F."/>
            <person name="Pallen M.J."/>
        </authorList>
    </citation>
    <scope>NUCLEOTIDE SEQUENCE</scope>
    <source>
        <strain evidence="14">CHK157-1446</strain>
    </source>
</reference>
<dbReference type="InterPro" id="IPR002528">
    <property type="entry name" value="MATE_fam"/>
</dbReference>
<feature type="transmembrane region" description="Helical" evidence="13">
    <location>
        <begin position="381"/>
        <end position="403"/>
    </location>
</feature>
<dbReference type="PANTHER" id="PTHR43298:SF2">
    <property type="entry name" value="FMN_FAD EXPORTER YEEO-RELATED"/>
    <property type="match status" value="1"/>
</dbReference>
<keyword evidence="7" id="KW-1003">Cell membrane</keyword>
<dbReference type="GO" id="GO:0015297">
    <property type="term" value="F:antiporter activity"/>
    <property type="evidence" value="ECO:0007669"/>
    <property type="project" value="UniProtKB-KW"/>
</dbReference>
<dbReference type="InterPro" id="IPR048279">
    <property type="entry name" value="MdtK-like"/>
</dbReference>
<evidence type="ECO:0000256" key="6">
    <source>
        <dbReference type="ARBA" id="ARBA00022449"/>
    </source>
</evidence>
<organism evidence="14 15">
    <name type="scientific">Candidatus Faeciplasma gallinarum</name>
    <dbReference type="NCBI Taxonomy" id="2840799"/>
    <lineage>
        <taxon>Bacteria</taxon>
        <taxon>Bacillati</taxon>
        <taxon>Bacillota</taxon>
        <taxon>Clostridia</taxon>
        <taxon>Eubacteriales</taxon>
        <taxon>Oscillospiraceae</taxon>
        <taxon>Oscillospiraceae incertae sedis</taxon>
        <taxon>Candidatus Faeciplasma</taxon>
    </lineage>
</organism>
<evidence type="ECO:0000256" key="9">
    <source>
        <dbReference type="ARBA" id="ARBA00022989"/>
    </source>
</evidence>
<feature type="transmembrane region" description="Helical" evidence="13">
    <location>
        <begin position="231"/>
        <end position="255"/>
    </location>
</feature>
<keyword evidence="10" id="KW-0406">Ion transport</keyword>
<dbReference type="EMBL" id="DVIR01000070">
    <property type="protein sequence ID" value="HIS25254.1"/>
    <property type="molecule type" value="Genomic_DNA"/>
</dbReference>
<evidence type="ECO:0000256" key="10">
    <source>
        <dbReference type="ARBA" id="ARBA00023065"/>
    </source>
</evidence>
<feature type="transmembrane region" description="Helical" evidence="13">
    <location>
        <begin position="135"/>
        <end position="156"/>
    </location>
</feature>
<feature type="transmembrane region" description="Helical" evidence="13">
    <location>
        <begin position="12"/>
        <end position="32"/>
    </location>
</feature>
<keyword evidence="9 13" id="KW-1133">Transmembrane helix</keyword>
<evidence type="ECO:0000256" key="4">
    <source>
        <dbReference type="ARBA" id="ARBA00020268"/>
    </source>
</evidence>